<comment type="similarity">
    <text evidence="2 7">Belongs to the cytochrome P450 family.</text>
</comment>
<dbReference type="OrthoDB" id="1470350at2759"/>
<accession>A0A8J5US34</accession>
<keyword evidence="5 7" id="KW-0560">Oxidoreductase</keyword>
<dbReference type="Proteomes" id="UP000729913">
    <property type="component" value="Unassembled WGS sequence"/>
</dbReference>
<name>A0A8J5US34_9HYME</name>
<evidence type="ECO:0000256" key="6">
    <source>
        <dbReference type="ARBA" id="ARBA00023004"/>
    </source>
</evidence>
<evidence type="ECO:0000256" key="1">
    <source>
        <dbReference type="ARBA" id="ARBA00001971"/>
    </source>
</evidence>
<evidence type="ECO:0000256" key="2">
    <source>
        <dbReference type="ARBA" id="ARBA00010617"/>
    </source>
</evidence>
<keyword evidence="7" id="KW-0503">Monooxygenase</keyword>
<reference evidence="8" key="1">
    <citation type="submission" date="2020-03" db="EMBL/GenBank/DDBJ databases">
        <authorList>
            <person name="Chebbi M.A."/>
            <person name="Drezen J.M."/>
        </authorList>
    </citation>
    <scope>NUCLEOTIDE SEQUENCE</scope>
    <source>
        <tissue evidence="8">Whole body</tissue>
    </source>
</reference>
<evidence type="ECO:0000256" key="3">
    <source>
        <dbReference type="ARBA" id="ARBA00022617"/>
    </source>
</evidence>
<reference evidence="8" key="2">
    <citation type="submission" date="2021-04" db="EMBL/GenBank/DDBJ databases">
        <title>Genome-wide patterns of bracovirus chromosomal integration into multiple host tissues during parasitism.</title>
        <authorList>
            <person name="Chebbi M.A.C."/>
        </authorList>
    </citation>
    <scope>NUCLEOTIDE SEQUENCE</scope>
    <source>
        <tissue evidence="8">Whole body</tissue>
    </source>
</reference>
<protein>
    <recommendedName>
        <fullName evidence="10">Cytochrome P450</fullName>
    </recommendedName>
</protein>
<dbReference type="Pfam" id="PF00067">
    <property type="entry name" value="p450"/>
    <property type="match status" value="1"/>
</dbReference>
<dbReference type="GO" id="GO:0005506">
    <property type="term" value="F:iron ion binding"/>
    <property type="evidence" value="ECO:0007669"/>
    <property type="project" value="InterPro"/>
</dbReference>
<dbReference type="PANTHER" id="PTHR24291">
    <property type="entry name" value="CYTOCHROME P450 FAMILY 4"/>
    <property type="match status" value="1"/>
</dbReference>
<keyword evidence="4 7" id="KW-0479">Metal-binding</keyword>
<evidence type="ECO:0000256" key="4">
    <source>
        <dbReference type="ARBA" id="ARBA00022723"/>
    </source>
</evidence>
<keyword evidence="3 7" id="KW-0349">Heme</keyword>
<proteinExistence type="inferred from homology"/>
<keyword evidence="9" id="KW-1185">Reference proteome</keyword>
<dbReference type="InterPro" id="IPR017972">
    <property type="entry name" value="Cyt_P450_CS"/>
</dbReference>
<dbReference type="GO" id="GO:0016705">
    <property type="term" value="F:oxidoreductase activity, acting on paired donors, with incorporation or reduction of molecular oxygen"/>
    <property type="evidence" value="ECO:0007669"/>
    <property type="project" value="InterPro"/>
</dbReference>
<comment type="caution">
    <text evidence="8">The sequence shown here is derived from an EMBL/GenBank/DDBJ whole genome shotgun (WGS) entry which is preliminary data.</text>
</comment>
<dbReference type="GO" id="GO:0020037">
    <property type="term" value="F:heme binding"/>
    <property type="evidence" value="ECO:0007669"/>
    <property type="project" value="InterPro"/>
</dbReference>
<evidence type="ECO:0008006" key="10">
    <source>
        <dbReference type="Google" id="ProtNLM"/>
    </source>
</evidence>
<dbReference type="PANTHER" id="PTHR24291:SF105">
    <property type="entry name" value="CYTOCHROME P450 4P1-RELATED"/>
    <property type="match status" value="1"/>
</dbReference>
<dbReference type="GO" id="GO:0004497">
    <property type="term" value="F:monooxygenase activity"/>
    <property type="evidence" value="ECO:0007669"/>
    <property type="project" value="UniProtKB-KW"/>
</dbReference>
<organism evidence="8 9">
    <name type="scientific">Cotesia typhae</name>
    <dbReference type="NCBI Taxonomy" id="2053667"/>
    <lineage>
        <taxon>Eukaryota</taxon>
        <taxon>Metazoa</taxon>
        <taxon>Ecdysozoa</taxon>
        <taxon>Arthropoda</taxon>
        <taxon>Hexapoda</taxon>
        <taxon>Insecta</taxon>
        <taxon>Pterygota</taxon>
        <taxon>Neoptera</taxon>
        <taxon>Endopterygota</taxon>
        <taxon>Hymenoptera</taxon>
        <taxon>Apocrita</taxon>
        <taxon>Ichneumonoidea</taxon>
        <taxon>Braconidae</taxon>
        <taxon>Microgastrinae</taxon>
        <taxon>Cotesia</taxon>
    </lineage>
</organism>
<dbReference type="PROSITE" id="PS00086">
    <property type="entry name" value="CYTOCHROME_P450"/>
    <property type="match status" value="1"/>
</dbReference>
<dbReference type="AlphaFoldDB" id="A0A8J5US34"/>
<comment type="cofactor">
    <cofactor evidence="1">
        <name>heme</name>
        <dbReference type="ChEBI" id="CHEBI:30413"/>
    </cofactor>
</comment>
<dbReference type="InterPro" id="IPR050196">
    <property type="entry name" value="Cytochrome_P450_Monoox"/>
</dbReference>
<evidence type="ECO:0000256" key="5">
    <source>
        <dbReference type="ARBA" id="ARBA00023002"/>
    </source>
</evidence>
<keyword evidence="6 7" id="KW-0408">Iron</keyword>
<dbReference type="InterPro" id="IPR001128">
    <property type="entry name" value="Cyt_P450"/>
</dbReference>
<evidence type="ECO:0000313" key="8">
    <source>
        <dbReference type="EMBL" id="KAG8038777.1"/>
    </source>
</evidence>
<evidence type="ECO:0000256" key="7">
    <source>
        <dbReference type="RuleBase" id="RU000461"/>
    </source>
</evidence>
<sequence>MTENKTNFQADEKNNRTKQKRLAFLDLLLSAVKRKTGVDERGIKEEVDTFVFEGHDTTSATLLFVILLLAEHQDIQNRVRAEIEKVLAENNGEVNFNDLQRLTYLECCIKESLRLYPTVPTISRKTKEDLVLSKNLHCIVPKETILNVQIFDTHRDANFWPRPNVFDPDRFLPENSVTRHPFSFIPFSAGSRNCIGQKFAMLELKTFLAGLLYNFYLEPQETTADLRLIPDLVIRPAHPVYVKFVPINR</sequence>
<dbReference type="EMBL" id="JAAOIC020000041">
    <property type="protein sequence ID" value="KAG8038777.1"/>
    <property type="molecule type" value="Genomic_DNA"/>
</dbReference>
<gene>
    <name evidence="8" type="ORF">G9C98_000332</name>
</gene>
<evidence type="ECO:0000313" key="9">
    <source>
        <dbReference type="Proteomes" id="UP000729913"/>
    </source>
</evidence>